<feature type="compositionally biased region" description="Basic residues" evidence="1">
    <location>
        <begin position="164"/>
        <end position="180"/>
    </location>
</feature>
<dbReference type="GO" id="GO:0003964">
    <property type="term" value="F:RNA-directed DNA polymerase activity"/>
    <property type="evidence" value="ECO:0007669"/>
    <property type="project" value="UniProtKB-KW"/>
</dbReference>
<accession>A0A6S7JDR4</accession>
<dbReference type="Proteomes" id="UP001152795">
    <property type="component" value="Unassembled WGS sequence"/>
</dbReference>
<keyword evidence="2" id="KW-0695">RNA-directed DNA polymerase</keyword>
<evidence type="ECO:0000313" key="3">
    <source>
        <dbReference type="Proteomes" id="UP001152795"/>
    </source>
</evidence>
<reference evidence="2" key="1">
    <citation type="submission" date="2020-04" db="EMBL/GenBank/DDBJ databases">
        <authorList>
            <person name="Alioto T."/>
            <person name="Alioto T."/>
            <person name="Gomez Garrido J."/>
        </authorList>
    </citation>
    <scope>NUCLEOTIDE SEQUENCE</scope>
    <source>
        <strain evidence="2">A484AB</strain>
    </source>
</reference>
<keyword evidence="2" id="KW-0548">Nucleotidyltransferase</keyword>
<proteinExistence type="predicted"/>
<dbReference type="OrthoDB" id="5981116at2759"/>
<protein>
    <submittedName>
        <fullName evidence="2">RNA-directed DNA polymerase from transposon X-element</fullName>
    </submittedName>
</protein>
<gene>
    <name evidence="2" type="ORF">PACLA_8A073784</name>
</gene>
<organism evidence="2 3">
    <name type="scientific">Paramuricea clavata</name>
    <name type="common">Red gorgonian</name>
    <name type="synonym">Violescent sea-whip</name>
    <dbReference type="NCBI Taxonomy" id="317549"/>
    <lineage>
        <taxon>Eukaryota</taxon>
        <taxon>Metazoa</taxon>
        <taxon>Cnidaria</taxon>
        <taxon>Anthozoa</taxon>
        <taxon>Octocorallia</taxon>
        <taxon>Malacalcyonacea</taxon>
        <taxon>Plexauridae</taxon>
        <taxon>Paramuricea</taxon>
    </lineage>
</organism>
<dbReference type="EMBL" id="CACRXK020006705">
    <property type="protein sequence ID" value="CAB4010188.1"/>
    <property type="molecule type" value="Genomic_DNA"/>
</dbReference>
<feature type="compositionally biased region" description="Basic and acidic residues" evidence="1">
    <location>
        <begin position="189"/>
        <end position="198"/>
    </location>
</feature>
<evidence type="ECO:0000313" key="2">
    <source>
        <dbReference type="EMBL" id="CAB4010188.1"/>
    </source>
</evidence>
<keyword evidence="2" id="KW-0808">Transferase</keyword>
<name>A0A6S7JDR4_PARCT</name>
<sequence length="223" mass="25865">MVDASLNARKRKLEEAIETDTAKVEAKRGKWNTSIINDMEEELQQKKSAVRNITAMLSSEGDKKSQQKFSQMKNRRAVKLFEAKRIKRRAKTTQGNTCLIDSDDEDFIAKCIEDKATYQGRRHDLIMYTNKRVKKRDLLNIANYRLLQKKKKLVKSATTVYNRSKPRSSRSIQAKRHRGKGLFCSKKPPKAEDADNENTHFQRAHVKNVKFSFFGKQSEQTSH</sequence>
<comment type="caution">
    <text evidence="2">The sequence shown here is derived from an EMBL/GenBank/DDBJ whole genome shotgun (WGS) entry which is preliminary data.</text>
</comment>
<evidence type="ECO:0000256" key="1">
    <source>
        <dbReference type="SAM" id="MobiDB-lite"/>
    </source>
</evidence>
<keyword evidence="3" id="KW-1185">Reference proteome</keyword>
<feature type="region of interest" description="Disordered" evidence="1">
    <location>
        <begin position="164"/>
        <end position="198"/>
    </location>
</feature>
<dbReference type="AlphaFoldDB" id="A0A6S7JDR4"/>